<feature type="domain" description="APAF-1 helical" evidence="6">
    <location>
        <begin position="438"/>
        <end position="568"/>
    </location>
</feature>
<dbReference type="Pfam" id="PF17908">
    <property type="entry name" value="APAF1_C"/>
    <property type="match status" value="1"/>
</dbReference>
<dbReference type="InterPro" id="IPR001680">
    <property type="entry name" value="WD40_rpt"/>
</dbReference>
<dbReference type="Gene3D" id="1.10.8.430">
    <property type="entry name" value="Helical domain of apoptotic protease-activating factors"/>
    <property type="match status" value="1"/>
</dbReference>
<proteinExistence type="predicted"/>
<evidence type="ECO:0000256" key="1">
    <source>
        <dbReference type="ARBA" id="ARBA00022574"/>
    </source>
</evidence>
<dbReference type="PROSITE" id="PS50082">
    <property type="entry name" value="WD_REPEATS_2"/>
    <property type="match status" value="2"/>
</dbReference>
<dbReference type="GO" id="GO:0006915">
    <property type="term" value="P:apoptotic process"/>
    <property type="evidence" value="ECO:0007669"/>
    <property type="project" value="UniProtKB-KW"/>
</dbReference>
<dbReference type="InterPro" id="IPR002182">
    <property type="entry name" value="NB-ARC"/>
</dbReference>
<dbReference type="InterPro" id="IPR036322">
    <property type="entry name" value="WD40_repeat_dom_sf"/>
</dbReference>
<name>A0A653D5Q3_CALMS</name>
<dbReference type="InterPro" id="IPR041452">
    <property type="entry name" value="APAF1_C"/>
</dbReference>
<dbReference type="Gene3D" id="1.10.10.10">
    <property type="entry name" value="Winged helix-like DNA-binding domain superfamily/Winged helix DNA-binding domain"/>
    <property type="match status" value="1"/>
</dbReference>
<accession>A0A653D5Q3</accession>
<reference evidence="8 9" key="1">
    <citation type="submission" date="2019-01" db="EMBL/GenBank/DDBJ databases">
        <authorList>
            <person name="Sayadi A."/>
        </authorList>
    </citation>
    <scope>NUCLEOTIDE SEQUENCE [LARGE SCALE GENOMIC DNA]</scope>
</reference>
<feature type="repeat" description="WD" evidence="4">
    <location>
        <begin position="631"/>
        <end position="672"/>
    </location>
</feature>
<dbReference type="SMART" id="SM00320">
    <property type="entry name" value="WD40"/>
    <property type="match status" value="8"/>
</dbReference>
<dbReference type="SUPFAM" id="SSF82171">
    <property type="entry name" value="DPP6 N-terminal domain-like"/>
    <property type="match status" value="2"/>
</dbReference>
<dbReference type="InterPro" id="IPR048975">
    <property type="entry name" value="WHD_APAF1"/>
</dbReference>
<gene>
    <name evidence="8" type="ORF">CALMAC_LOCUS14669</name>
</gene>
<dbReference type="GO" id="GO:0043531">
    <property type="term" value="F:ADP binding"/>
    <property type="evidence" value="ECO:0007669"/>
    <property type="project" value="InterPro"/>
</dbReference>
<dbReference type="PANTHER" id="PTHR22845:SF5">
    <property type="entry name" value="APOPTOTIC PROTEASE-ACTIVATING FACTOR 1"/>
    <property type="match status" value="1"/>
</dbReference>
<dbReference type="GO" id="GO:0005829">
    <property type="term" value="C:cytosol"/>
    <property type="evidence" value="ECO:0007669"/>
    <property type="project" value="UniProtKB-ARBA"/>
</dbReference>
<dbReference type="Gene3D" id="1.25.40.370">
    <property type="match status" value="1"/>
</dbReference>
<dbReference type="SUPFAM" id="SSF50978">
    <property type="entry name" value="WD40 repeat-like"/>
    <property type="match status" value="1"/>
</dbReference>
<organism evidence="8 9">
    <name type="scientific">Callosobruchus maculatus</name>
    <name type="common">Southern cowpea weevil</name>
    <name type="synonym">Pulse bruchid</name>
    <dbReference type="NCBI Taxonomy" id="64391"/>
    <lineage>
        <taxon>Eukaryota</taxon>
        <taxon>Metazoa</taxon>
        <taxon>Ecdysozoa</taxon>
        <taxon>Arthropoda</taxon>
        <taxon>Hexapoda</taxon>
        <taxon>Insecta</taxon>
        <taxon>Pterygota</taxon>
        <taxon>Neoptera</taxon>
        <taxon>Endopterygota</taxon>
        <taxon>Coleoptera</taxon>
        <taxon>Polyphaga</taxon>
        <taxon>Cucujiformia</taxon>
        <taxon>Chrysomeloidea</taxon>
        <taxon>Chrysomelidae</taxon>
        <taxon>Bruchinae</taxon>
        <taxon>Bruchini</taxon>
        <taxon>Callosobruchus</taxon>
    </lineage>
</organism>
<sequence>MESTNSRLNKYMRVINFDDFVDFLYSQKVIDEKKYYEVWSKIEKDRIYSLFELIDSHSDEDKLDKIFNFLKKEYPNVDRIIEDENKYRLASVRGGFPRLPPNYVTRKTLVENVKRKLLELTWEKKLVIHGMMGYGKSCLINEVVHTNPVLKYFDHHVFWINLGDCHSKENVYQPMWRLYTAASSVTENKTSHCHVDIERLKESLIRLFMDEKLQNSLVILDDACSEDVLTYFDIRCKTVITTQNRNILRNEDADFVAVNFGFSLEESLDLFKTSLKISTDLPVLAEEVHHICQGHPMLIALIGSYLNENSDMAKGSGNDLWVYIKTMLRRGNYRLNEFNTDSNISEIVRKCIEKLLTGNLKTLYHDLAIFSQDVNIPPAVLEVLWNKSSHEVRNVMNKLAEKSLVVPFYHDNLQTYIYGIHELLLNSLREQTKEQTVALHRKLISGYDRITGGDYSKLPDDNYTLQFIGYHMSQAEEFDKFDVYFNLKFLEAKIRAVGKEDVLRDMEKYGKYITKNNNLLEEKLEQYKDFVSRCGCHLYSYEKTDILQYALRESRDTMLFKDALEAAKGSRQLYFQLQKPVDEPDHSQIMKIKDNISSACFVDSPHHILIGTTEGKIKLFYEQSPKEISAFVGHQKAIKTLVVSPDKRYFLSVSDDGVVFLWKFSADSSRNSMDFSGQCPVSPKTKQPYWQDMHTADKGQILPRKKFQAFDLDDVLVSAAFCYDFPDQFIILTGSSKGNVVVWDALNGTPICNTGNRGMAAPCVMYVQDRDERDAIIFSCDDSIFKYHINSEGKLSYAETLFNKDTCCSIFYAEEELVTVSDRSITVWKNHKSDKVLENFDDTKKNISSTITSDGQYVVVSTSQSTVYIWDLEEKKLLMEFENRGLAKSLDTFYDEDKSVHVLLIGSDRNTLQLCHIQPYNDREPQVDAPVFASHWKRKSPLTAIRNAENRIQIFSGYVQVSETEQPNTLVTCVCFSPCGNNIVYGLINGEIRMFNIKTKKEVTIEEPLTTNGQKHPVNYLHCYDPSGLLTARSYSNGSTDSLDLKDFKLGCIVSHTGNSLLRIRNEEKIFKLHVVNPLVFYAFTDLILVDRHCGVSVCNVDTGRINMLQNNHILEEVMLDTAEFSVQKCLLALSFEQPDKFLDIYALSESYDSMQLLKRLDLKRKVKSLRFSTDASLLVAGFASGDISIWNLNEKYKHTTLDLHSGPVEILYFSPNVEPILVSLGEEIAWWNLKQLQKGKKFKGRPKSIDIIRKISAVESHPMNIAFWTERQAVSGTDHLLSCIKLHGKAKYVSPSNDFSSFLTVDDTGKVYIMETILPD</sequence>
<dbReference type="InterPro" id="IPR015943">
    <property type="entry name" value="WD40/YVTN_repeat-like_dom_sf"/>
</dbReference>
<keyword evidence="2" id="KW-0053">Apoptosis</keyword>
<dbReference type="SUPFAM" id="SSF52540">
    <property type="entry name" value="P-loop containing nucleoside triphosphate hydrolases"/>
    <property type="match status" value="1"/>
</dbReference>
<feature type="domain" description="NB-ARC" evidence="5">
    <location>
        <begin position="107"/>
        <end position="273"/>
    </location>
</feature>
<evidence type="ECO:0000256" key="3">
    <source>
        <dbReference type="ARBA" id="ARBA00022737"/>
    </source>
</evidence>
<dbReference type="Pfam" id="PF00931">
    <property type="entry name" value="NB-ARC"/>
    <property type="match status" value="1"/>
</dbReference>
<dbReference type="Pfam" id="PF00400">
    <property type="entry name" value="WD40"/>
    <property type="match status" value="1"/>
</dbReference>
<feature type="domain" description="Apoptotic protease-activating factor 1 winged-helix" evidence="7">
    <location>
        <begin position="360"/>
        <end position="426"/>
    </location>
</feature>
<keyword evidence="9" id="KW-1185">Reference proteome</keyword>
<evidence type="ECO:0000259" key="7">
    <source>
        <dbReference type="Pfam" id="PF21296"/>
    </source>
</evidence>
<dbReference type="Gene3D" id="3.40.50.300">
    <property type="entry name" value="P-loop containing nucleotide triphosphate hydrolases"/>
    <property type="match status" value="1"/>
</dbReference>
<dbReference type="PANTHER" id="PTHR22845">
    <property type="entry name" value="APOPTOTIC PROTEASE-ACTIVATING FACTOR 1"/>
    <property type="match status" value="1"/>
</dbReference>
<dbReference type="Gene3D" id="2.130.10.10">
    <property type="entry name" value="YVTN repeat-like/Quinoprotein amine dehydrogenase"/>
    <property type="match status" value="4"/>
</dbReference>
<evidence type="ECO:0000259" key="6">
    <source>
        <dbReference type="Pfam" id="PF17908"/>
    </source>
</evidence>
<dbReference type="EMBL" id="CAACVG010010306">
    <property type="protein sequence ID" value="VEN55504.1"/>
    <property type="molecule type" value="Genomic_DNA"/>
</dbReference>
<protein>
    <recommendedName>
        <fullName evidence="10">Apoptotic protease-activating factor 1</fullName>
    </recommendedName>
</protein>
<dbReference type="Proteomes" id="UP000410492">
    <property type="component" value="Unassembled WGS sequence"/>
</dbReference>
<keyword evidence="3" id="KW-0677">Repeat</keyword>
<dbReference type="PROSITE" id="PS50294">
    <property type="entry name" value="WD_REPEATS_REGION"/>
    <property type="match status" value="1"/>
</dbReference>
<dbReference type="InterPro" id="IPR036388">
    <property type="entry name" value="WH-like_DNA-bd_sf"/>
</dbReference>
<dbReference type="Pfam" id="PF21296">
    <property type="entry name" value="WHD_APAF1"/>
    <property type="match status" value="1"/>
</dbReference>
<evidence type="ECO:0000259" key="5">
    <source>
        <dbReference type="Pfam" id="PF00931"/>
    </source>
</evidence>
<evidence type="ECO:0000313" key="8">
    <source>
        <dbReference type="EMBL" id="VEN55504.1"/>
    </source>
</evidence>
<dbReference type="InterPro" id="IPR027417">
    <property type="entry name" value="P-loop_NTPase"/>
</dbReference>
<evidence type="ECO:0000256" key="2">
    <source>
        <dbReference type="ARBA" id="ARBA00022703"/>
    </source>
</evidence>
<dbReference type="InterPro" id="IPR042197">
    <property type="entry name" value="Apaf_helical"/>
</dbReference>
<evidence type="ECO:0000256" key="4">
    <source>
        <dbReference type="PROSITE-ProRule" id="PRU00221"/>
    </source>
</evidence>
<feature type="repeat" description="WD" evidence="4">
    <location>
        <begin position="1167"/>
        <end position="1201"/>
    </location>
</feature>
<evidence type="ECO:0008006" key="10">
    <source>
        <dbReference type="Google" id="ProtNLM"/>
    </source>
</evidence>
<evidence type="ECO:0000313" key="9">
    <source>
        <dbReference type="Proteomes" id="UP000410492"/>
    </source>
</evidence>
<dbReference type="OrthoDB" id="1357022at2759"/>
<keyword evidence="1 4" id="KW-0853">WD repeat</keyword>